<dbReference type="STRING" id="109232.RMONA_06280"/>
<evidence type="ECO:0008006" key="4">
    <source>
        <dbReference type="Google" id="ProtNLM"/>
    </source>
</evidence>
<gene>
    <name evidence="2" type="ORF">RMONA_06280</name>
</gene>
<sequence length="87" mass="9948">MKQNKISDISPILKLAYRKEFKGNTERSTAAYKEVREDASTGLTHKLPLEVEFQNRANKKQKNYILLSILVIMIIIVYLIALIKIAG</sequence>
<dbReference type="InterPro" id="IPR005728">
    <property type="entry name" value="RPE1"/>
</dbReference>
<feature type="transmembrane region" description="Helical" evidence="1">
    <location>
        <begin position="64"/>
        <end position="86"/>
    </location>
</feature>
<evidence type="ECO:0000313" key="2">
    <source>
        <dbReference type="EMBL" id="CEO17615.1"/>
    </source>
</evidence>
<dbReference type="Proteomes" id="UP000018149">
    <property type="component" value="Chromosome I"/>
</dbReference>
<dbReference type="HOGENOM" id="CLU_2481316_0_0_5"/>
<evidence type="ECO:0000256" key="1">
    <source>
        <dbReference type="SAM" id="Phobius"/>
    </source>
</evidence>
<dbReference type="NCBIfam" id="TIGR01045">
    <property type="entry name" value="RPE1"/>
    <property type="match status" value="1"/>
</dbReference>
<dbReference type="EMBL" id="LN794217">
    <property type="protein sequence ID" value="CEO17615.1"/>
    <property type="molecule type" value="Genomic_DNA"/>
</dbReference>
<accession>A0A0B7J3P1</accession>
<keyword evidence="1" id="KW-0812">Transmembrane</keyword>
<reference evidence="3" key="2">
    <citation type="submission" date="2015-01" db="EMBL/GenBank/DDBJ databases">
        <authorList>
            <person name="Felsheim R."/>
        </authorList>
    </citation>
    <scope>NUCLEOTIDE SEQUENCE [LARGE SCALE GENOMIC DNA]</scope>
    <source>
        <strain evidence="3">IrR/Munich</strain>
    </source>
</reference>
<organism evidence="2 3">
    <name type="scientific">Rickettsia monacensis</name>
    <dbReference type="NCBI Taxonomy" id="109232"/>
    <lineage>
        <taxon>Bacteria</taxon>
        <taxon>Pseudomonadati</taxon>
        <taxon>Pseudomonadota</taxon>
        <taxon>Alphaproteobacteria</taxon>
        <taxon>Rickettsiales</taxon>
        <taxon>Rickettsiaceae</taxon>
        <taxon>Rickettsieae</taxon>
        <taxon>Rickettsia</taxon>
        <taxon>spotted fever group</taxon>
    </lineage>
</organism>
<name>A0A0B7J3P1_9RICK</name>
<dbReference type="AlphaFoldDB" id="A0A0B7J3P1"/>
<reference evidence="2 3" key="1">
    <citation type="submission" date="2015-01" db="EMBL/GenBank/DDBJ databases">
        <title>Draft genome sequence of Rickettsia monacensis strain IrR/Munich.</title>
        <authorList>
            <person name="Felsheim R.F."/>
            <person name="Johnson S.L."/>
            <person name="Kurtti T.J."/>
            <person name="Munderloh U.G."/>
        </authorList>
    </citation>
    <scope>NUCLEOTIDE SEQUENCE [LARGE SCALE GENOMIC DNA]</scope>
    <source>
        <strain evidence="2 3">IrR/Munich</strain>
    </source>
</reference>
<keyword evidence="1" id="KW-1133">Transmembrane helix</keyword>
<protein>
    <recommendedName>
        <fullName evidence="4">RPE1 domain protein</fullName>
    </recommendedName>
</protein>
<proteinExistence type="predicted"/>
<keyword evidence="3" id="KW-1185">Reference proteome</keyword>
<keyword evidence="1" id="KW-0472">Membrane</keyword>
<dbReference type="KEGG" id="rmc:RMONA_06280"/>
<evidence type="ECO:0000313" key="3">
    <source>
        <dbReference type="Proteomes" id="UP000018149"/>
    </source>
</evidence>
<dbReference type="RefSeq" id="WP_023508246.1">
    <property type="nucleotide sequence ID" value="NZ_LN794217.1"/>
</dbReference>